<dbReference type="PANTHER" id="PTHR40943">
    <property type="entry name" value="CYTOPLASMIC PROTEIN-RELATED"/>
    <property type="match status" value="1"/>
</dbReference>
<keyword evidence="3" id="KW-1185">Reference proteome</keyword>
<name>A0ABU1DH80_9HYPH</name>
<feature type="domain" description="(S)-ureidoglycine aminohydrolase cupin" evidence="1">
    <location>
        <begin position="62"/>
        <end position="133"/>
    </location>
</feature>
<reference evidence="2" key="1">
    <citation type="submission" date="2020-10" db="EMBL/GenBank/DDBJ databases">
        <authorList>
            <person name="Abbas A."/>
            <person name="Razzaq R."/>
            <person name="Waqas M."/>
            <person name="Abbas N."/>
            <person name="Nielsen T.K."/>
            <person name="Hansen L.H."/>
            <person name="Hussain S."/>
            <person name="Shahid M."/>
        </authorList>
    </citation>
    <scope>NUCLEOTIDE SEQUENCE</scope>
    <source>
        <strain evidence="2">S14</strain>
    </source>
</reference>
<proteinExistence type="predicted"/>
<dbReference type="Gene3D" id="2.60.120.10">
    <property type="entry name" value="Jelly Rolls"/>
    <property type="match status" value="1"/>
</dbReference>
<dbReference type="Proteomes" id="UP001181622">
    <property type="component" value="Unassembled WGS sequence"/>
</dbReference>
<evidence type="ECO:0000313" key="3">
    <source>
        <dbReference type="Proteomes" id="UP001181622"/>
    </source>
</evidence>
<organism evidence="2 3">
    <name type="scientific">Chelatococcus sambhunathii</name>
    <dbReference type="NCBI Taxonomy" id="363953"/>
    <lineage>
        <taxon>Bacteria</taxon>
        <taxon>Pseudomonadati</taxon>
        <taxon>Pseudomonadota</taxon>
        <taxon>Alphaproteobacteria</taxon>
        <taxon>Hyphomicrobiales</taxon>
        <taxon>Chelatococcaceae</taxon>
        <taxon>Chelatococcus</taxon>
    </lineage>
</organism>
<dbReference type="InterPro" id="IPR011051">
    <property type="entry name" value="RmlC_Cupin_sf"/>
</dbReference>
<gene>
    <name evidence="2" type="ORF">IHQ68_12485</name>
</gene>
<protein>
    <submittedName>
        <fullName evidence="2">DUF861 domain-containing protein</fullName>
    </submittedName>
</protein>
<dbReference type="EMBL" id="JADBEO010000025">
    <property type="protein sequence ID" value="MDR4307434.1"/>
    <property type="molecule type" value="Genomic_DNA"/>
</dbReference>
<dbReference type="InterPro" id="IPR014710">
    <property type="entry name" value="RmlC-like_jellyroll"/>
</dbReference>
<sequence length="176" mass="18813">MSLVKDFTDLALDDPAPAAAAPRHPVFLSAPLAAITLDPAPIEPSWVISGQPLARAKLHSTSADRFSSTTIWDCTAGAFRWRFVWDETVHILEGAVTVTDETGRVTRLGEGDVAYFAAGSWATWKVETYVKKIAFCRRAFPTPVVKALGLKTKVFGWLRGTKPAPSGAGLAATSGA</sequence>
<dbReference type="SUPFAM" id="SSF51182">
    <property type="entry name" value="RmlC-like cupins"/>
    <property type="match status" value="1"/>
</dbReference>
<evidence type="ECO:0000313" key="2">
    <source>
        <dbReference type="EMBL" id="MDR4307434.1"/>
    </source>
</evidence>
<dbReference type="CDD" id="cd02227">
    <property type="entry name" value="cupin_TM1112-like"/>
    <property type="match status" value="1"/>
</dbReference>
<comment type="caution">
    <text evidence="2">The sequence shown here is derived from an EMBL/GenBank/DDBJ whole genome shotgun (WGS) entry which is preliminary data.</text>
</comment>
<evidence type="ECO:0000259" key="1">
    <source>
        <dbReference type="Pfam" id="PF05899"/>
    </source>
</evidence>
<dbReference type="Pfam" id="PF05899">
    <property type="entry name" value="Cupin_3"/>
    <property type="match status" value="1"/>
</dbReference>
<dbReference type="RefSeq" id="WP_309392280.1">
    <property type="nucleotide sequence ID" value="NZ_JADBEO010000025.1"/>
</dbReference>
<accession>A0ABU1DH80</accession>
<dbReference type="PANTHER" id="PTHR40943:SF1">
    <property type="entry name" value="CYTOPLASMIC PROTEIN"/>
    <property type="match status" value="1"/>
</dbReference>
<dbReference type="InterPro" id="IPR008579">
    <property type="entry name" value="UGlyAH_Cupin_dom"/>
</dbReference>